<sequence>MASRVINFSAGPAKLPIEVLQRAQKEMLNYNGLGISVMELSHRSADFTKIITTAENDLRQLLNIPDNYKVIFKQGGGTGQFSAIPLNLMNFKPGGTADYIVTGTWSAKAALEAEKYGKINKVVPKVSKYTSIPDPSTWNLNPEASYVYYCSNETIHGIEYQYIPETNGVPLVCDMSSNMLSRPFDVSKFGVIFAGAQKNVGCAGVTLVIIREDLIGHAMQTTPVIFDYKIQVGNNSVYNTAPTYNIYILGLVLQWLKDNGGAEKMEELSAIKSKAVYDIIDNSNGFYYSPLDKSCRSRMNVTFRIGCQEGDEALEKLFLAEAEKRGLTSLKGHRAIGGIRASLYNALSVEECMVLVTFMQDFLEKHQ</sequence>
<evidence type="ECO:0000256" key="6">
    <source>
        <dbReference type="ARBA" id="ARBA00022679"/>
    </source>
</evidence>
<proteinExistence type="inferred from homology"/>
<keyword evidence="8 12" id="KW-0718">Serine biosynthesis</keyword>
<dbReference type="InterPro" id="IPR015421">
    <property type="entry name" value="PyrdxlP-dep_Trfase_major"/>
</dbReference>
<dbReference type="NCBIfam" id="TIGR01364">
    <property type="entry name" value="serC_1"/>
    <property type="match status" value="1"/>
</dbReference>
<dbReference type="FunFam" id="3.40.640.10:FF:000010">
    <property type="entry name" value="Phosphoserine aminotransferase"/>
    <property type="match status" value="1"/>
</dbReference>
<dbReference type="InterPro" id="IPR020578">
    <property type="entry name" value="Aminotrans_V_PyrdxlP_BS"/>
</dbReference>
<keyword evidence="5 12" id="KW-0028">Amino-acid biosynthesis</keyword>
<evidence type="ECO:0000256" key="12">
    <source>
        <dbReference type="RuleBase" id="RU004505"/>
    </source>
</evidence>
<evidence type="ECO:0000256" key="9">
    <source>
        <dbReference type="ARBA" id="ARBA00047630"/>
    </source>
</evidence>
<dbReference type="UniPathway" id="UPA00135">
    <property type="reaction ID" value="UER00197"/>
</dbReference>
<protein>
    <recommendedName>
        <fullName evidence="12">Phosphoserine aminotransferase</fullName>
        <ecNumber evidence="12">2.6.1.52</ecNumber>
    </recommendedName>
</protein>
<evidence type="ECO:0000256" key="7">
    <source>
        <dbReference type="ARBA" id="ARBA00022898"/>
    </source>
</evidence>
<dbReference type="PANTHER" id="PTHR43247">
    <property type="entry name" value="PHOSPHOSERINE AMINOTRANSFERASE"/>
    <property type="match status" value="1"/>
</dbReference>
<dbReference type="GO" id="GO:0006564">
    <property type="term" value="P:L-serine biosynthetic process"/>
    <property type="evidence" value="ECO:0007669"/>
    <property type="project" value="UniProtKB-KW"/>
</dbReference>
<dbReference type="EC" id="2.6.1.52" evidence="12"/>
<evidence type="ECO:0000256" key="3">
    <source>
        <dbReference type="ARBA" id="ARBA00006904"/>
    </source>
</evidence>
<organism evidence="14 15">
    <name type="scientific">Mytilus coruscus</name>
    <name type="common">Sea mussel</name>
    <dbReference type="NCBI Taxonomy" id="42192"/>
    <lineage>
        <taxon>Eukaryota</taxon>
        <taxon>Metazoa</taxon>
        <taxon>Spiralia</taxon>
        <taxon>Lophotrochozoa</taxon>
        <taxon>Mollusca</taxon>
        <taxon>Bivalvia</taxon>
        <taxon>Autobranchia</taxon>
        <taxon>Pteriomorphia</taxon>
        <taxon>Mytilida</taxon>
        <taxon>Mytiloidea</taxon>
        <taxon>Mytilidae</taxon>
        <taxon>Mytilinae</taxon>
        <taxon>Mytilus</taxon>
    </lineage>
</organism>
<dbReference type="InterPro" id="IPR000192">
    <property type="entry name" value="Aminotrans_V_dom"/>
</dbReference>
<evidence type="ECO:0000256" key="11">
    <source>
        <dbReference type="RuleBase" id="RU004504"/>
    </source>
</evidence>
<dbReference type="PANTHER" id="PTHR43247:SF1">
    <property type="entry name" value="PHOSPHOSERINE AMINOTRANSFERASE"/>
    <property type="match status" value="1"/>
</dbReference>
<dbReference type="GO" id="GO:0005737">
    <property type="term" value="C:cytoplasm"/>
    <property type="evidence" value="ECO:0007669"/>
    <property type="project" value="TreeGrafter"/>
</dbReference>
<dbReference type="AlphaFoldDB" id="A0A6J8BCV3"/>
<evidence type="ECO:0000256" key="5">
    <source>
        <dbReference type="ARBA" id="ARBA00022605"/>
    </source>
</evidence>
<dbReference type="Gene3D" id="3.90.1150.10">
    <property type="entry name" value="Aspartate Aminotransferase, domain 1"/>
    <property type="match status" value="1"/>
</dbReference>
<name>A0A6J8BCV3_MYTCO</name>
<dbReference type="FunFam" id="3.90.1150.10:FF:000006">
    <property type="entry name" value="Phosphoserine aminotransferase"/>
    <property type="match status" value="1"/>
</dbReference>
<keyword evidence="6 12" id="KW-0808">Transferase</keyword>
<dbReference type="Proteomes" id="UP000507470">
    <property type="component" value="Unassembled WGS sequence"/>
</dbReference>
<evidence type="ECO:0000256" key="4">
    <source>
        <dbReference type="ARBA" id="ARBA00022576"/>
    </source>
</evidence>
<dbReference type="Gene3D" id="3.40.640.10">
    <property type="entry name" value="Type I PLP-dependent aspartate aminotransferase-like (Major domain)"/>
    <property type="match status" value="1"/>
</dbReference>
<dbReference type="GO" id="GO:0030170">
    <property type="term" value="F:pyridoxal phosphate binding"/>
    <property type="evidence" value="ECO:0007669"/>
    <property type="project" value="TreeGrafter"/>
</dbReference>
<dbReference type="InterPro" id="IPR015424">
    <property type="entry name" value="PyrdxlP-dep_Trfase"/>
</dbReference>
<keyword evidence="4 12" id="KW-0032">Aminotransferase</keyword>
<feature type="domain" description="Aminotransferase class V" evidence="13">
    <location>
        <begin position="6"/>
        <end position="351"/>
    </location>
</feature>
<evidence type="ECO:0000259" key="13">
    <source>
        <dbReference type="Pfam" id="PF00266"/>
    </source>
</evidence>
<dbReference type="OrthoDB" id="1703350at2759"/>
<comment type="similarity">
    <text evidence="3">Belongs to the class-V pyridoxal-phosphate-dependent aminotransferase family. SerC subfamily.</text>
</comment>
<reference evidence="14 15" key="1">
    <citation type="submission" date="2020-06" db="EMBL/GenBank/DDBJ databases">
        <authorList>
            <person name="Li R."/>
            <person name="Bekaert M."/>
        </authorList>
    </citation>
    <scope>NUCLEOTIDE SEQUENCE [LARGE SCALE GENOMIC DNA]</scope>
    <source>
        <strain evidence="15">wild</strain>
    </source>
</reference>
<dbReference type="HAMAP" id="MF_00160">
    <property type="entry name" value="SerC_aminotrans_5"/>
    <property type="match status" value="1"/>
</dbReference>
<gene>
    <name evidence="14" type="ORF">MCOR_17295</name>
</gene>
<dbReference type="PROSITE" id="PS00595">
    <property type="entry name" value="AA_TRANSFER_CLASS_5"/>
    <property type="match status" value="1"/>
</dbReference>
<evidence type="ECO:0000313" key="15">
    <source>
        <dbReference type="Proteomes" id="UP000507470"/>
    </source>
</evidence>
<dbReference type="GO" id="GO:0004648">
    <property type="term" value="F:O-phospho-L-serine:2-oxoglutarate aminotransferase activity"/>
    <property type="evidence" value="ECO:0007669"/>
    <property type="project" value="UniProtKB-EC"/>
</dbReference>
<evidence type="ECO:0000256" key="2">
    <source>
        <dbReference type="ARBA" id="ARBA00005099"/>
    </source>
</evidence>
<dbReference type="NCBIfam" id="NF003764">
    <property type="entry name" value="PRK05355.1"/>
    <property type="match status" value="1"/>
</dbReference>
<dbReference type="Pfam" id="PF00266">
    <property type="entry name" value="Aminotran_5"/>
    <property type="match status" value="1"/>
</dbReference>
<dbReference type="InterPro" id="IPR022278">
    <property type="entry name" value="Pser_aminoTfrase"/>
</dbReference>
<comment type="catalytic activity">
    <reaction evidence="9">
        <text>4-(phosphooxy)-L-threonine + 2-oxoglutarate = (R)-3-hydroxy-2-oxo-4-phosphooxybutanoate + L-glutamate</text>
        <dbReference type="Rhea" id="RHEA:16573"/>
        <dbReference type="ChEBI" id="CHEBI:16810"/>
        <dbReference type="ChEBI" id="CHEBI:29985"/>
        <dbReference type="ChEBI" id="CHEBI:58452"/>
        <dbReference type="ChEBI" id="CHEBI:58538"/>
        <dbReference type="EC" id="2.6.1.52"/>
    </reaction>
</comment>
<dbReference type="UniPathway" id="UPA00244">
    <property type="reaction ID" value="UER00311"/>
</dbReference>
<dbReference type="CDD" id="cd00611">
    <property type="entry name" value="PSAT_like"/>
    <property type="match status" value="1"/>
</dbReference>
<dbReference type="InterPro" id="IPR015422">
    <property type="entry name" value="PyrdxlP-dep_Trfase_small"/>
</dbReference>
<accession>A0A6J8BCV3</accession>
<evidence type="ECO:0000256" key="10">
    <source>
        <dbReference type="ARBA" id="ARBA00049007"/>
    </source>
</evidence>
<keyword evidence="15" id="KW-1185">Reference proteome</keyword>
<dbReference type="EMBL" id="CACVKT020003062">
    <property type="protein sequence ID" value="CAC5381426.1"/>
    <property type="molecule type" value="Genomic_DNA"/>
</dbReference>
<keyword evidence="7" id="KW-0663">Pyridoxal phosphate</keyword>
<evidence type="ECO:0000256" key="1">
    <source>
        <dbReference type="ARBA" id="ARBA00001933"/>
    </source>
</evidence>
<dbReference type="SUPFAM" id="SSF53383">
    <property type="entry name" value="PLP-dependent transferases"/>
    <property type="match status" value="1"/>
</dbReference>
<comment type="catalytic activity">
    <reaction evidence="10 12">
        <text>O-phospho-L-serine + 2-oxoglutarate = 3-phosphooxypyruvate + L-glutamate</text>
        <dbReference type="Rhea" id="RHEA:14329"/>
        <dbReference type="ChEBI" id="CHEBI:16810"/>
        <dbReference type="ChEBI" id="CHEBI:18110"/>
        <dbReference type="ChEBI" id="CHEBI:29985"/>
        <dbReference type="ChEBI" id="CHEBI:57524"/>
        <dbReference type="EC" id="2.6.1.52"/>
    </reaction>
</comment>
<comment type="cofactor">
    <cofactor evidence="1 11">
        <name>pyridoxal 5'-phosphate</name>
        <dbReference type="ChEBI" id="CHEBI:597326"/>
    </cofactor>
</comment>
<comment type="pathway">
    <text evidence="2 12">Amino-acid biosynthesis; L-serine biosynthesis; L-serine from 3-phospho-D-glycerate: step 2/3.</text>
</comment>
<dbReference type="PIRSF" id="PIRSF000525">
    <property type="entry name" value="SerC"/>
    <property type="match status" value="1"/>
</dbReference>
<evidence type="ECO:0000313" key="14">
    <source>
        <dbReference type="EMBL" id="CAC5381426.1"/>
    </source>
</evidence>
<evidence type="ECO:0000256" key="8">
    <source>
        <dbReference type="ARBA" id="ARBA00023299"/>
    </source>
</evidence>